<accession>A0A183E3Y8</accession>
<evidence type="ECO:0000256" key="5">
    <source>
        <dbReference type="SAM" id="MobiDB-lite"/>
    </source>
</evidence>
<feature type="domain" description="C3H1-type" evidence="6">
    <location>
        <begin position="6"/>
        <end position="34"/>
    </location>
</feature>
<evidence type="ECO:0000259" key="6">
    <source>
        <dbReference type="PROSITE" id="PS50103"/>
    </source>
</evidence>
<keyword evidence="2 4" id="KW-0863">Zinc-finger</keyword>
<keyword evidence="3 4" id="KW-0862">Zinc</keyword>
<dbReference type="InterPro" id="IPR000571">
    <property type="entry name" value="Znf_CCCH"/>
</dbReference>
<sequence length="181" mass="21125">LPVQKPLKRRICRYFASEKSCYFGEHCRFLHVQQSDQDKTDRAEPTSASQTADPIPKSSRSVIRPTVILLNRSEIGKQPQRDARESEISYFRRRFRDAEFTFNDNCCFVEFQYSVTDPEWVSNFLKSSEAFDMKAVKLKCKIPEEYPCAMLCVTLNDADLPIPLVTHFNGKVREFLEVCFY</sequence>
<dbReference type="InterPro" id="IPR041367">
    <property type="entry name" value="Znf-CCCH_4"/>
</dbReference>
<dbReference type="GO" id="GO:0008270">
    <property type="term" value="F:zinc ion binding"/>
    <property type="evidence" value="ECO:0007669"/>
    <property type="project" value="UniProtKB-KW"/>
</dbReference>
<evidence type="ECO:0000313" key="7">
    <source>
        <dbReference type="WBParaSite" id="GPUH_0001570101-mRNA-1"/>
    </source>
</evidence>
<dbReference type="Gene3D" id="4.10.1000.10">
    <property type="entry name" value="Zinc finger, CCCH-type"/>
    <property type="match status" value="1"/>
</dbReference>
<evidence type="ECO:0000256" key="2">
    <source>
        <dbReference type="ARBA" id="ARBA00022771"/>
    </source>
</evidence>
<dbReference type="AlphaFoldDB" id="A0A183E3Y8"/>
<name>A0A183E3Y8_9BILA</name>
<feature type="region of interest" description="Disordered" evidence="5">
    <location>
        <begin position="38"/>
        <end position="59"/>
    </location>
</feature>
<dbReference type="WBParaSite" id="GPUH_0001570101-mRNA-1">
    <property type="protein sequence ID" value="GPUH_0001570101-mRNA-1"/>
    <property type="gene ID" value="GPUH_0001570101"/>
</dbReference>
<dbReference type="Pfam" id="PF18044">
    <property type="entry name" value="zf-CCCH_4"/>
    <property type="match status" value="1"/>
</dbReference>
<organism evidence="7">
    <name type="scientific">Gongylonema pulchrum</name>
    <dbReference type="NCBI Taxonomy" id="637853"/>
    <lineage>
        <taxon>Eukaryota</taxon>
        <taxon>Metazoa</taxon>
        <taxon>Ecdysozoa</taxon>
        <taxon>Nematoda</taxon>
        <taxon>Chromadorea</taxon>
        <taxon>Rhabditida</taxon>
        <taxon>Spirurina</taxon>
        <taxon>Spiruromorpha</taxon>
        <taxon>Spiruroidea</taxon>
        <taxon>Gongylonematidae</taxon>
        <taxon>Gongylonema</taxon>
    </lineage>
</organism>
<proteinExistence type="predicted"/>
<protein>
    <submittedName>
        <fullName evidence="7">C3H1-type domain-containing protein</fullName>
    </submittedName>
</protein>
<evidence type="ECO:0000256" key="3">
    <source>
        <dbReference type="ARBA" id="ARBA00022833"/>
    </source>
</evidence>
<reference evidence="7" key="1">
    <citation type="submission" date="2016-06" db="UniProtKB">
        <authorList>
            <consortium name="WormBaseParasite"/>
        </authorList>
    </citation>
    <scope>IDENTIFICATION</scope>
</reference>
<feature type="zinc finger region" description="C3H1-type" evidence="4">
    <location>
        <begin position="6"/>
        <end position="34"/>
    </location>
</feature>
<dbReference type="PROSITE" id="PS50103">
    <property type="entry name" value="ZF_C3H1"/>
    <property type="match status" value="1"/>
</dbReference>
<evidence type="ECO:0000256" key="4">
    <source>
        <dbReference type="PROSITE-ProRule" id="PRU00723"/>
    </source>
</evidence>
<dbReference type="SUPFAM" id="SSF90229">
    <property type="entry name" value="CCCH zinc finger"/>
    <property type="match status" value="1"/>
</dbReference>
<keyword evidence="1 4" id="KW-0479">Metal-binding</keyword>
<evidence type="ECO:0000256" key="1">
    <source>
        <dbReference type="ARBA" id="ARBA00022723"/>
    </source>
</evidence>
<dbReference type="InterPro" id="IPR036855">
    <property type="entry name" value="Znf_CCCH_sf"/>
</dbReference>